<dbReference type="InterPro" id="IPR001509">
    <property type="entry name" value="Epimerase_deHydtase"/>
</dbReference>
<dbReference type="PANTHER" id="PTHR48079:SF6">
    <property type="entry name" value="NAD(P)-BINDING DOMAIN-CONTAINING PROTEIN-RELATED"/>
    <property type="match status" value="1"/>
</dbReference>
<dbReference type="Pfam" id="PF01370">
    <property type="entry name" value="Epimerase"/>
    <property type="match status" value="1"/>
</dbReference>
<evidence type="ECO:0000259" key="1">
    <source>
        <dbReference type="Pfam" id="PF01370"/>
    </source>
</evidence>
<proteinExistence type="predicted"/>
<dbReference type="EMBL" id="LYBM01000025">
    <property type="protein sequence ID" value="ODA32231.1"/>
    <property type="molecule type" value="Genomic_DNA"/>
</dbReference>
<feature type="domain" description="NAD-dependent epimerase/dehydratase" evidence="1">
    <location>
        <begin position="3"/>
        <end position="229"/>
    </location>
</feature>
<evidence type="ECO:0000313" key="2">
    <source>
        <dbReference type="EMBL" id="ODA32231.1"/>
    </source>
</evidence>
<dbReference type="SUPFAM" id="SSF51735">
    <property type="entry name" value="NAD(P)-binding Rossmann-fold domains"/>
    <property type="match status" value="1"/>
</dbReference>
<dbReference type="Gene3D" id="3.40.50.720">
    <property type="entry name" value="NAD(P)-binding Rossmann-like Domain"/>
    <property type="match status" value="1"/>
</dbReference>
<dbReference type="RefSeq" id="WP_068903187.1">
    <property type="nucleotide sequence ID" value="NZ_JBHUIF010000016.1"/>
</dbReference>
<evidence type="ECO:0000313" key="3">
    <source>
        <dbReference type="Proteomes" id="UP000094936"/>
    </source>
</evidence>
<dbReference type="STRING" id="1080227.A8L45_13630"/>
<keyword evidence="3" id="KW-1185">Reference proteome</keyword>
<accession>A0A1C3EG83</accession>
<protein>
    <submittedName>
        <fullName evidence="2">Dihydroflavonol 4-reductase</fullName>
    </submittedName>
</protein>
<gene>
    <name evidence="2" type="ORF">A8L45_13630</name>
</gene>
<reference evidence="2 3" key="1">
    <citation type="submission" date="2016-05" db="EMBL/GenBank/DDBJ databases">
        <title>Genomic Taxonomy of the Vibrionaceae.</title>
        <authorList>
            <person name="Gomez-Gil B."/>
            <person name="Enciso-Ibarra J."/>
        </authorList>
    </citation>
    <scope>NUCLEOTIDE SEQUENCE [LARGE SCALE GENOMIC DNA]</scope>
    <source>
        <strain evidence="2 3">CAIM 1920</strain>
    </source>
</reference>
<dbReference type="InterPro" id="IPR051783">
    <property type="entry name" value="NAD(P)-dependent_oxidoreduct"/>
</dbReference>
<dbReference type="GO" id="GO:0005737">
    <property type="term" value="C:cytoplasm"/>
    <property type="evidence" value="ECO:0007669"/>
    <property type="project" value="TreeGrafter"/>
</dbReference>
<dbReference type="GO" id="GO:0004029">
    <property type="term" value="F:aldehyde dehydrogenase (NAD+) activity"/>
    <property type="evidence" value="ECO:0007669"/>
    <property type="project" value="TreeGrafter"/>
</dbReference>
<dbReference type="Proteomes" id="UP000094936">
    <property type="component" value="Unassembled WGS sequence"/>
</dbReference>
<comment type="caution">
    <text evidence="2">The sequence shown here is derived from an EMBL/GenBank/DDBJ whole genome shotgun (WGS) entry which is preliminary data.</text>
</comment>
<dbReference type="InterPro" id="IPR036291">
    <property type="entry name" value="NAD(P)-bd_dom_sf"/>
</dbReference>
<dbReference type="OrthoDB" id="9803010at2"/>
<dbReference type="AlphaFoldDB" id="A0A1C3EG83"/>
<dbReference type="PANTHER" id="PTHR48079">
    <property type="entry name" value="PROTEIN YEEZ"/>
    <property type="match status" value="1"/>
</dbReference>
<organism evidence="2 3">
    <name type="scientific">Veronia pacifica</name>
    <dbReference type="NCBI Taxonomy" id="1080227"/>
    <lineage>
        <taxon>Bacteria</taxon>
        <taxon>Pseudomonadati</taxon>
        <taxon>Pseudomonadota</taxon>
        <taxon>Gammaproteobacteria</taxon>
        <taxon>Vibrionales</taxon>
        <taxon>Vibrionaceae</taxon>
        <taxon>Veronia</taxon>
    </lineage>
</organism>
<name>A0A1C3EG83_9GAMM</name>
<sequence length="347" mass="37212">MKVLVTGSAGFIGGHVVRQLLKHSYQVKAMHLPNENLANLQGLPVETVAADITDRASLKLAMEDCDYVIHLAAIYKLWLPDPLLMDKVNVQGTRNVLELAKELDIKRVVYTSSIARFGGQGSGIDATEKSPFALGITGDPYPISKAAGHEIAVKAANDGQDVVICAPTGPLGPGDISPTPTGRFILTCATMPIITSLDSAVNFADVRDIALGHVLALEKGVSGESYLLGHKNLSIRQLAETVSEVLGVKKIIIPVPFALVSISSYFTLSYSQWISRKDPLFTPTSIHIAKLGLTADCSKAVNELGLPQTPLDVAIADALIWFSKNDYIKCSSLKRRIEGIKTASLTQ</sequence>
<dbReference type="CDD" id="cd05228">
    <property type="entry name" value="AR_FR_like_1_SDR_e"/>
    <property type="match status" value="1"/>
</dbReference>